<accession>A0A852R9G3</accession>
<feature type="transmembrane region" description="Helical" evidence="1">
    <location>
        <begin position="138"/>
        <end position="164"/>
    </location>
</feature>
<comment type="caution">
    <text evidence="2">The sequence shown here is derived from an EMBL/GenBank/DDBJ whole genome shotgun (WGS) entry which is preliminary data.</text>
</comment>
<dbReference type="RefSeq" id="WP_185987086.1">
    <property type="nucleotide sequence ID" value="NZ_BAAALZ010000001.1"/>
</dbReference>
<reference evidence="2 3" key="1">
    <citation type="submission" date="2020-07" db="EMBL/GenBank/DDBJ databases">
        <title>Sequencing the genomes of 1000 actinobacteria strains.</title>
        <authorList>
            <person name="Klenk H.-P."/>
        </authorList>
    </citation>
    <scope>NUCLEOTIDE SEQUENCE [LARGE SCALE GENOMIC DNA]</scope>
    <source>
        <strain evidence="2 3">DSM 17380</strain>
    </source>
</reference>
<protein>
    <submittedName>
        <fullName evidence="2">ABC-2 type transport system permease protein</fullName>
    </submittedName>
</protein>
<gene>
    <name evidence="2" type="ORF">BJ960_001852</name>
</gene>
<dbReference type="EMBL" id="JACCBD010000001">
    <property type="protein sequence ID" value="NYD27049.1"/>
    <property type="molecule type" value="Genomic_DNA"/>
</dbReference>
<feature type="transmembrane region" description="Helical" evidence="1">
    <location>
        <begin position="176"/>
        <end position="201"/>
    </location>
</feature>
<evidence type="ECO:0000313" key="2">
    <source>
        <dbReference type="EMBL" id="NYD27049.1"/>
    </source>
</evidence>
<feature type="transmembrane region" description="Helical" evidence="1">
    <location>
        <begin position="85"/>
        <end position="111"/>
    </location>
</feature>
<feature type="transmembrane region" description="Helical" evidence="1">
    <location>
        <begin position="46"/>
        <end position="65"/>
    </location>
</feature>
<organism evidence="2 3">
    <name type="scientific">Leucobacter aridicollis</name>
    <dbReference type="NCBI Taxonomy" id="283878"/>
    <lineage>
        <taxon>Bacteria</taxon>
        <taxon>Bacillati</taxon>
        <taxon>Actinomycetota</taxon>
        <taxon>Actinomycetes</taxon>
        <taxon>Micrococcales</taxon>
        <taxon>Microbacteriaceae</taxon>
        <taxon>Leucobacter</taxon>
    </lineage>
</organism>
<sequence>MTSPTYTPPAARQTFAGTGSAPKLSFGGVLKSERIKLSSLRSIRTTLLITLLASAGLSLLSAWAMKSSFSYDGLDVATLPDEGLQSYLLTVSTFASPFLALIFGVLGVFVISSEYSSGMILSSLAAVPRRTPMYYGKALVLVAIAAATALVLVAVGLAIGVAFLPAAAAQIFSGPVLTGALGAVVYLACVALLGFGFAAVLRSTAGGISLVAGLIFVLPIGFQFLSMTGWDWVPTVSQYLPMSLGSTLSMGDVATGSDPTYWVAMLAIALWAAVPTALGLVVLKSRDAK</sequence>
<name>A0A852R9G3_9MICO</name>
<evidence type="ECO:0000256" key="1">
    <source>
        <dbReference type="SAM" id="Phobius"/>
    </source>
</evidence>
<keyword evidence="1" id="KW-1133">Transmembrane helix</keyword>
<keyword evidence="1" id="KW-0472">Membrane</keyword>
<keyword evidence="3" id="KW-1185">Reference proteome</keyword>
<dbReference type="PANTHER" id="PTHR37305">
    <property type="entry name" value="INTEGRAL MEMBRANE PROTEIN-RELATED"/>
    <property type="match status" value="1"/>
</dbReference>
<dbReference type="PANTHER" id="PTHR37305:SF1">
    <property type="entry name" value="MEMBRANE PROTEIN"/>
    <property type="match status" value="1"/>
</dbReference>
<proteinExistence type="predicted"/>
<dbReference type="AlphaFoldDB" id="A0A852R9G3"/>
<feature type="transmembrane region" description="Helical" evidence="1">
    <location>
        <begin position="261"/>
        <end position="283"/>
    </location>
</feature>
<dbReference type="Proteomes" id="UP000586095">
    <property type="component" value="Unassembled WGS sequence"/>
</dbReference>
<keyword evidence="1" id="KW-0812">Transmembrane</keyword>
<feature type="transmembrane region" description="Helical" evidence="1">
    <location>
        <begin position="208"/>
        <end position="230"/>
    </location>
</feature>
<dbReference type="GO" id="GO:0005886">
    <property type="term" value="C:plasma membrane"/>
    <property type="evidence" value="ECO:0007669"/>
    <property type="project" value="UniProtKB-SubCell"/>
</dbReference>
<evidence type="ECO:0000313" key="3">
    <source>
        <dbReference type="Proteomes" id="UP000586095"/>
    </source>
</evidence>
<dbReference type="GO" id="GO:0140359">
    <property type="term" value="F:ABC-type transporter activity"/>
    <property type="evidence" value="ECO:0007669"/>
    <property type="project" value="InterPro"/>
</dbReference>